<accession>A0ABY3FZI4</accession>
<sequence>MKWQRYDRQGKCLINRLFSAADILKRPAVNSFLTILPAGRRGGYFDFD</sequence>
<protein>
    <submittedName>
        <fullName evidence="1">Uncharacterized protein</fullName>
    </submittedName>
</protein>
<dbReference type="EMBL" id="NILF01000022">
    <property type="protein sequence ID" value="TWL41743.1"/>
    <property type="molecule type" value="Genomic_DNA"/>
</dbReference>
<keyword evidence="2" id="KW-1185">Reference proteome</keyword>
<gene>
    <name evidence="1" type="ORF">CHCC15381_3912</name>
</gene>
<name>A0ABY3FZI4_9BACI</name>
<reference evidence="1 2" key="1">
    <citation type="submission" date="2019-06" db="EMBL/GenBank/DDBJ databases">
        <title>Genome sequence analysis of &gt;100 Bacillus licheniformis strains suggests intrinsic resistance to this species.</title>
        <authorList>
            <person name="Wels M."/>
            <person name="Siezen R.J."/>
            <person name="Johansen E."/>
            <person name="Stuer-Lauridsen B."/>
            <person name="Bjerre K."/>
            <person name="Nielsen B.K.K."/>
        </authorList>
    </citation>
    <scope>NUCLEOTIDE SEQUENCE [LARGE SCALE GENOMIC DNA]</scope>
    <source>
        <strain evidence="1 2">BAC-15381</strain>
    </source>
</reference>
<evidence type="ECO:0000313" key="2">
    <source>
        <dbReference type="Proteomes" id="UP000429980"/>
    </source>
</evidence>
<proteinExistence type="predicted"/>
<evidence type="ECO:0000313" key="1">
    <source>
        <dbReference type="EMBL" id="TWL41743.1"/>
    </source>
</evidence>
<dbReference type="Proteomes" id="UP000429980">
    <property type="component" value="Unassembled WGS sequence"/>
</dbReference>
<comment type="caution">
    <text evidence="1">The sequence shown here is derived from an EMBL/GenBank/DDBJ whole genome shotgun (WGS) entry which is preliminary data.</text>
</comment>
<organism evidence="1 2">
    <name type="scientific">Bacillus paralicheniformis</name>
    <dbReference type="NCBI Taxonomy" id="1648923"/>
    <lineage>
        <taxon>Bacteria</taxon>
        <taxon>Bacillati</taxon>
        <taxon>Bacillota</taxon>
        <taxon>Bacilli</taxon>
        <taxon>Bacillales</taxon>
        <taxon>Bacillaceae</taxon>
        <taxon>Bacillus</taxon>
    </lineage>
</organism>